<sequence>MVFCVMNKKREMRALKRVGLASASADVLAVCKNEVNLLLSLRESGRVIVLYKYDLSPSQLVMVLELAEQDLKSHLKVRRKSGSLPDYIVTFFWREMLECVKVIHDRSELLLC</sequence>
<keyword evidence="1" id="KW-0723">Serine/threonine-protein kinase</keyword>
<accession>A0A0R3X1E5</accession>
<proteinExistence type="predicted"/>
<dbReference type="Gene3D" id="3.30.200.20">
    <property type="entry name" value="Phosphorylase Kinase, domain 1"/>
    <property type="match status" value="1"/>
</dbReference>
<dbReference type="WBParaSite" id="TTAC_0000702001-mRNA-1">
    <property type="protein sequence ID" value="TTAC_0000702001-mRNA-1"/>
    <property type="gene ID" value="TTAC_0000702001"/>
</dbReference>
<dbReference type="GO" id="GO:0033316">
    <property type="term" value="P:meiotic spindle assembly checkpoint signaling"/>
    <property type="evidence" value="ECO:0007669"/>
    <property type="project" value="TreeGrafter"/>
</dbReference>
<organism evidence="9">
    <name type="scientific">Hydatigena taeniaeformis</name>
    <name type="common">Feline tapeworm</name>
    <name type="synonym">Taenia taeniaeformis</name>
    <dbReference type="NCBI Taxonomy" id="6205"/>
    <lineage>
        <taxon>Eukaryota</taxon>
        <taxon>Metazoa</taxon>
        <taxon>Spiralia</taxon>
        <taxon>Lophotrochozoa</taxon>
        <taxon>Platyhelminthes</taxon>
        <taxon>Cestoda</taxon>
        <taxon>Eucestoda</taxon>
        <taxon>Cyclophyllidea</taxon>
        <taxon>Taeniidae</taxon>
        <taxon>Hydatigera</taxon>
    </lineage>
</organism>
<evidence type="ECO:0000256" key="5">
    <source>
        <dbReference type="ARBA" id="ARBA00022840"/>
    </source>
</evidence>
<evidence type="ECO:0000256" key="2">
    <source>
        <dbReference type="ARBA" id="ARBA00022679"/>
    </source>
</evidence>
<evidence type="ECO:0000259" key="6">
    <source>
        <dbReference type="PROSITE" id="PS50011"/>
    </source>
</evidence>
<feature type="domain" description="Protein kinase" evidence="6">
    <location>
        <begin position="1"/>
        <end position="112"/>
    </location>
</feature>
<reference evidence="7 8" key="2">
    <citation type="submission" date="2018-11" db="EMBL/GenBank/DDBJ databases">
        <authorList>
            <consortium name="Pathogen Informatics"/>
        </authorList>
    </citation>
    <scope>NUCLEOTIDE SEQUENCE [LARGE SCALE GENOMIC DNA]</scope>
</reference>
<dbReference type="InterPro" id="IPR000719">
    <property type="entry name" value="Prot_kinase_dom"/>
</dbReference>
<gene>
    <name evidence="7" type="ORF">TTAC_LOCUS7005</name>
</gene>
<evidence type="ECO:0000256" key="4">
    <source>
        <dbReference type="ARBA" id="ARBA00022777"/>
    </source>
</evidence>
<dbReference type="InterPro" id="IPR011009">
    <property type="entry name" value="Kinase-like_dom_sf"/>
</dbReference>
<dbReference type="GO" id="GO:0004674">
    <property type="term" value="F:protein serine/threonine kinase activity"/>
    <property type="evidence" value="ECO:0007669"/>
    <property type="project" value="UniProtKB-KW"/>
</dbReference>
<dbReference type="GO" id="GO:0000776">
    <property type="term" value="C:kinetochore"/>
    <property type="evidence" value="ECO:0007669"/>
    <property type="project" value="TreeGrafter"/>
</dbReference>
<dbReference type="GO" id="GO:0007094">
    <property type="term" value="P:mitotic spindle assembly checkpoint signaling"/>
    <property type="evidence" value="ECO:0007669"/>
    <property type="project" value="TreeGrafter"/>
</dbReference>
<dbReference type="EMBL" id="UYWX01020338">
    <property type="protein sequence ID" value="VDM31307.1"/>
    <property type="molecule type" value="Genomic_DNA"/>
</dbReference>
<dbReference type="PANTHER" id="PTHR22974:SF21">
    <property type="entry name" value="DUAL SPECIFICITY PROTEIN KINASE TTK"/>
    <property type="match status" value="1"/>
</dbReference>
<dbReference type="AlphaFoldDB" id="A0A0R3X1E5"/>
<evidence type="ECO:0000313" key="7">
    <source>
        <dbReference type="EMBL" id="VDM31307.1"/>
    </source>
</evidence>
<dbReference type="GO" id="GO:0005634">
    <property type="term" value="C:nucleus"/>
    <property type="evidence" value="ECO:0007669"/>
    <property type="project" value="TreeGrafter"/>
</dbReference>
<dbReference type="SUPFAM" id="SSF56112">
    <property type="entry name" value="Protein kinase-like (PK-like)"/>
    <property type="match status" value="1"/>
</dbReference>
<dbReference type="PANTHER" id="PTHR22974">
    <property type="entry name" value="MIXED LINEAGE PROTEIN KINASE"/>
    <property type="match status" value="1"/>
</dbReference>
<dbReference type="OrthoDB" id="20524at2759"/>
<dbReference type="GO" id="GO:0005524">
    <property type="term" value="F:ATP binding"/>
    <property type="evidence" value="ECO:0007669"/>
    <property type="project" value="UniProtKB-KW"/>
</dbReference>
<name>A0A0R3X1E5_HYDTA</name>
<evidence type="ECO:0000256" key="3">
    <source>
        <dbReference type="ARBA" id="ARBA00022741"/>
    </source>
</evidence>
<dbReference type="GO" id="GO:0004712">
    <property type="term" value="F:protein serine/threonine/tyrosine kinase activity"/>
    <property type="evidence" value="ECO:0007669"/>
    <property type="project" value="TreeGrafter"/>
</dbReference>
<evidence type="ECO:0000313" key="9">
    <source>
        <dbReference type="WBParaSite" id="TTAC_0000702001-mRNA-1"/>
    </source>
</evidence>
<evidence type="ECO:0000256" key="1">
    <source>
        <dbReference type="ARBA" id="ARBA00022527"/>
    </source>
</evidence>
<dbReference type="Pfam" id="PF00069">
    <property type="entry name" value="Pkinase"/>
    <property type="match status" value="1"/>
</dbReference>
<evidence type="ECO:0000313" key="8">
    <source>
        <dbReference type="Proteomes" id="UP000274429"/>
    </source>
</evidence>
<keyword evidence="5" id="KW-0067">ATP-binding</keyword>
<dbReference type="GO" id="GO:0007059">
    <property type="term" value="P:chromosome segregation"/>
    <property type="evidence" value="ECO:0007669"/>
    <property type="project" value="TreeGrafter"/>
</dbReference>
<keyword evidence="4" id="KW-0418">Kinase</keyword>
<protein>
    <submittedName>
        <fullName evidence="9">Protein kinase domain-containing protein</fullName>
    </submittedName>
</protein>
<keyword evidence="2" id="KW-0808">Transferase</keyword>
<dbReference type="Proteomes" id="UP000274429">
    <property type="component" value="Unassembled WGS sequence"/>
</dbReference>
<dbReference type="PROSITE" id="PS50011">
    <property type="entry name" value="PROTEIN_KINASE_DOM"/>
    <property type="match status" value="1"/>
</dbReference>
<reference evidence="9" key="1">
    <citation type="submission" date="2017-02" db="UniProtKB">
        <authorList>
            <consortium name="WormBaseParasite"/>
        </authorList>
    </citation>
    <scope>IDENTIFICATION</scope>
</reference>
<dbReference type="STRING" id="6205.A0A0R3X1E5"/>
<dbReference type="GO" id="GO:0034501">
    <property type="term" value="P:protein localization to kinetochore"/>
    <property type="evidence" value="ECO:0007669"/>
    <property type="project" value="TreeGrafter"/>
</dbReference>
<keyword evidence="8" id="KW-1185">Reference proteome</keyword>
<keyword evidence="3" id="KW-0547">Nucleotide-binding</keyword>